<name>A0A8R2NTY8_ACYPI</name>
<protein>
    <submittedName>
        <fullName evidence="1">Uncharacterized protein</fullName>
    </submittedName>
</protein>
<reference evidence="1" key="2">
    <citation type="submission" date="2022-06" db="UniProtKB">
        <authorList>
            <consortium name="EnsemblMetazoa"/>
        </authorList>
    </citation>
    <scope>IDENTIFICATION</scope>
</reference>
<dbReference type="RefSeq" id="XP_029348137.1">
    <property type="nucleotide sequence ID" value="XM_029492277.1"/>
</dbReference>
<accession>A0A8R2NTY8</accession>
<dbReference type="EnsemblMetazoa" id="XM_029492277.1">
    <property type="protein sequence ID" value="XP_029348137.1"/>
    <property type="gene ID" value="LOC115034813"/>
</dbReference>
<dbReference type="AlphaFoldDB" id="A0A8R2NTY8"/>
<organism evidence="1 2">
    <name type="scientific">Acyrthosiphon pisum</name>
    <name type="common">Pea aphid</name>
    <dbReference type="NCBI Taxonomy" id="7029"/>
    <lineage>
        <taxon>Eukaryota</taxon>
        <taxon>Metazoa</taxon>
        <taxon>Ecdysozoa</taxon>
        <taxon>Arthropoda</taxon>
        <taxon>Hexapoda</taxon>
        <taxon>Insecta</taxon>
        <taxon>Pterygota</taxon>
        <taxon>Neoptera</taxon>
        <taxon>Paraneoptera</taxon>
        <taxon>Hemiptera</taxon>
        <taxon>Sternorrhyncha</taxon>
        <taxon>Aphidomorpha</taxon>
        <taxon>Aphidoidea</taxon>
        <taxon>Aphididae</taxon>
        <taxon>Macrosiphini</taxon>
        <taxon>Acyrthosiphon</taxon>
    </lineage>
</organism>
<evidence type="ECO:0000313" key="2">
    <source>
        <dbReference type="Proteomes" id="UP000007819"/>
    </source>
</evidence>
<dbReference type="GeneID" id="115034813"/>
<reference evidence="2" key="1">
    <citation type="submission" date="2010-06" db="EMBL/GenBank/DDBJ databases">
        <authorList>
            <person name="Jiang H."/>
            <person name="Abraham K."/>
            <person name="Ali S."/>
            <person name="Alsbrooks S.L."/>
            <person name="Anim B.N."/>
            <person name="Anosike U.S."/>
            <person name="Attaway T."/>
            <person name="Bandaranaike D.P."/>
            <person name="Battles P.K."/>
            <person name="Bell S.N."/>
            <person name="Bell A.V."/>
            <person name="Beltran B."/>
            <person name="Bickham C."/>
            <person name="Bustamante Y."/>
            <person name="Caleb T."/>
            <person name="Canada A."/>
            <person name="Cardenas V."/>
            <person name="Carter K."/>
            <person name="Chacko J."/>
            <person name="Chandrabose M.N."/>
            <person name="Chavez D."/>
            <person name="Chavez A."/>
            <person name="Chen L."/>
            <person name="Chu H.-S."/>
            <person name="Claassen K.J."/>
            <person name="Cockrell R."/>
            <person name="Collins M."/>
            <person name="Cooper J.A."/>
            <person name="Cree A."/>
            <person name="Curry S.M."/>
            <person name="Da Y."/>
            <person name="Dao M.D."/>
            <person name="Das B."/>
            <person name="Davila M.-L."/>
            <person name="Davy-Carroll L."/>
            <person name="Denson S."/>
            <person name="Dinh H."/>
            <person name="Ebong V.E."/>
            <person name="Edwards J.R."/>
            <person name="Egan A."/>
            <person name="El-Daye J."/>
            <person name="Escobedo L."/>
            <person name="Fernandez S."/>
            <person name="Fernando P.R."/>
            <person name="Flagg N."/>
            <person name="Forbes L.D."/>
            <person name="Fowler R.G."/>
            <person name="Fu Q."/>
            <person name="Gabisi R.A."/>
            <person name="Ganer J."/>
            <person name="Garbino Pronczuk A."/>
            <person name="Garcia R.M."/>
            <person name="Garner T."/>
            <person name="Garrett T.E."/>
            <person name="Gonzalez D.A."/>
            <person name="Hamid H."/>
            <person name="Hawkins E.S."/>
            <person name="Hirani K."/>
            <person name="Hogues M.E."/>
            <person name="Hollins B."/>
            <person name="Hsiao C.-H."/>
            <person name="Jabil R."/>
            <person name="James M.L."/>
            <person name="Jhangiani S.N."/>
            <person name="Johnson B."/>
            <person name="Johnson Q."/>
            <person name="Joshi V."/>
            <person name="Kalu J.B."/>
            <person name="Kam C."/>
            <person name="Kashfia A."/>
            <person name="Keebler J."/>
            <person name="Kisamo H."/>
            <person name="Kovar C.L."/>
            <person name="Lago L.A."/>
            <person name="Lai C.-Y."/>
            <person name="Laidlaw J."/>
            <person name="Lara F."/>
            <person name="Le T.-K."/>
            <person name="Lee S.L."/>
            <person name="Legall F.H."/>
            <person name="Lemon S.J."/>
            <person name="Lewis L.R."/>
            <person name="Li B."/>
            <person name="Liu Y."/>
            <person name="Liu Y.-S."/>
            <person name="Lopez J."/>
            <person name="Lozado R.J."/>
            <person name="Lu J."/>
            <person name="Madu R.C."/>
            <person name="Maheshwari M."/>
            <person name="Maheshwari R."/>
            <person name="Malloy K."/>
            <person name="Martinez E."/>
            <person name="Mathew T."/>
            <person name="Mercado I.C."/>
            <person name="Mercado C."/>
            <person name="Meyer B."/>
            <person name="Montgomery K."/>
            <person name="Morgan M.B."/>
            <person name="Munidasa M."/>
            <person name="Nazareth L.V."/>
            <person name="Nelson J."/>
            <person name="Ng B.M."/>
            <person name="Nguyen N.B."/>
            <person name="Nguyen P.Q."/>
            <person name="Nguyen T."/>
            <person name="Obregon M."/>
            <person name="Okwuonu G.O."/>
            <person name="Onwere C.G."/>
            <person name="Orozco G."/>
            <person name="Parra A."/>
            <person name="Patel S."/>
            <person name="Patil S."/>
            <person name="Perez A."/>
            <person name="Perez Y."/>
            <person name="Pham C."/>
            <person name="Primus E.L."/>
            <person name="Pu L.-L."/>
            <person name="Puazo M."/>
            <person name="Qin X."/>
            <person name="Quiroz J.B."/>
            <person name="Reese J."/>
            <person name="Richards S."/>
            <person name="Rives C.M."/>
            <person name="Robberts R."/>
            <person name="Ruiz S.J."/>
            <person name="Ruiz M.J."/>
            <person name="Santibanez J."/>
            <person name="Schneider B.W."/>
            <person name="Sisson I."/>
            <person name="Smith M."/>
            <person name="Sodergren E."/>
            <person name="Song X.-Z."/>
            <person name="Song B.B."/>
            <person name="Summersgill H."/>
            <person name="Thelus R."/>
            <person name="Thornton R.D."/>
            <person name="Trejos Z.Y."/>
            <person name="Usmani K."/>
            <person name="Vattathil S."/>
            <person name="Villasana D."/>
            <person name="Walker D.L."/>
            <person name="Wang S."/>
            <person name="Wang K."/>
            <person name="White C.S."/>
            <person name="Williams A.C."/>
            <person name="Williamson J."/>
            <person name="Wilson K."/>
            <person name="Woghiren I.O."/>
            <person name="Woodworth J.R."/>
            <person name="Worley K.C."/>
            <person name="Wright R.A."/>
            <person name="Wu W."/>
            <person name="Young L."/>
            <person name="Zhang L."/>
            <person name="Zhang J."/>
            <person name="Zhu Y."/>
            <person name="Muzny D.M."/>
            <person name="Weinstock G."/>
            <person name="Gibbs R.A."/>
        </authorList>
    </citation>
    <scope>NUCLEOTIDE SEQUENCE [LARGE SCALE GENOMIC DNA]</scope>
    <source>
        <strain evidence="2">LSR1</strain>
    </source>
</reference>
<proteinExistence type="predicted"/>
<evidence type="ECO:0000313" key="1">
    <source>
        <dbReference type="EnsemblMetazoa" id="XP_029348137.1"/>
    </source>
</evidence>
<dbReference type="Proteomes" id="UP000007819">
    <property type="component" value="Unassembled WGS sequence"/>
</dbReference>
<dbReference type="KEGG" id="api:115034813"/>
<keyword evidence="2" id="KW-1185">Reference proteome</keyword>
<sequence length="101" mass="11526">MNWYLSKKTSSITELKGNTTFLIPFDDNLTLDANLASWGSTGGWVPNAYILNTKKACSNAKYIFGNSWFTIMEGFNSPTDKCPLPVVMYKKIISRRRFLFQ</sequence>